<accession>A0A124JUF8</accession>
<dbReference type="EMBL" id="LLZS01000007">
    <property type="protein sequence ID" value="KUR71192.1"/>
    <property type="molecule type" value="Genomic_DNA"/>
</dbReference>
<gene>
    <name evidence="1" type="ORF">AQZ52_11010</name>
</gene>
<organism evidence="1 2">
    <name type="scientific">Novosphingobium fuchskuhlense</name>
    <dbReference type="NCBI Taxonomy" id="1117702"/>
    <lineage>
        <taxon>Bacteria</taxon>
        <taxon>Pseudomonadati</taxon>
        <taxon>Pseudomonadota</taxon>
        <taxon>Alphaproteobacteria</taxon>
        <taxon>Sphingomonadales</taxon>
        <taxon>Sphingomonadaceae</taxon>
        <taxon>Novosphingobium</taxon>
    </lineage>
</organism>
<evidence type="ECO:0000313" key="1">
    <source>
        <dbReference type="EMBL" id="KUR71192.1"/>
    </source>
</evidence>
<protein>
    <submittedName>
        <fullName evidence="1">Uncharacterized protein</fullName>
    </submittedName>
</protein>
<name>A0A124JUF8_9SPHN</name>
<keyword evidence="2" id="KW-1185">Reference proteome</keyword>
<dbReference type="AlphaFoldDB" id="A0A124JUF8"/>
<reference evidence="1 2" key="1">
    <citation type="submission" date="2015-10" db="EMBL/GenBank/DDBJ databases">
        <title>Draft genome sequence of Novosphingobium fuchskuhlense DSM 25065 isolated from a surface water sample of the southwest basin of Lake Grosse Fuchskuhle.</title>
        <authorList>
            <person name="Ruckert C."/>
            <person name="Winkler A."/>
            <person name="Glaeser J."/>
            <person name="Grossart H.-P."/>
            <person name="Kalinowski J."/>
            <person name="Glaeser S."/>
        </authorList>
    </citation>
    <scope>NUCLEOTIDE SEQUENCE [LARGE SCALE GENOMIC DNA]</scope>
    <source>
        <strain evidence="1 2">FNE08-7</strain>
    </source>
</reference>
<dbReference type="OrthoDB" id="7507656at2"/>
<dbReference type="Proteomes" id="UP000058012">
    <property type="component" value="Unassembled WGS sequence"/>
</dbReference>
<evidence type="ECO:0000313" key="2">
    <source>
        <dbReference type="Proteomes" id="UP000058012"/>
    </source>
</evidence>
<proteinExistence type="predicted"/>
<dbReference type="STRING" id="1117702.AQZ52_11010"/>
<comment type="caution">
    <text evidence="1">The sequence shown here is derived from an EMBL/GenBank/DDBJ whole genome shotgun (WGS) entry which is preliminary data.</text>
</comment>
<sequence>MELAPSGATEAVALVTSCLTLVKPVGMSGEDAHAWLTVATGEVAHLPRDILEAACAAARRTCTHHGQIVPTILKEGEELLSLRRTRLGVDVIPRDRHLPAPDRWKPSAEEIELIKADAAAGLHGRGAA</sequence>